<keyword evidence="6" id="KW-1185">Reference proteome</keyword>
<dbReference type="Pfam" id="PF01019">
    <property type="entry name" value="G_glu_transpept"/>
    <property type="match status" value="1"/>
</dbReference>
<reference evidence="5 6" key="1">
    <citation type="submission" date="2018-05" db="EMBL/GenBank/DDBJ databases">
        <title>Reference genomes for bee gut microbiota database.</title>
        <authorList>
            <person name="Ellegaard K.M."/>
        </authorList>
    </citation>
    <scope>NUCLEOTIDE SEQUENCE [LARGE SCALE GENOMIC DNA]</scope>
    <source>
        <strain evidence="5 6">ESL0284</strain>
    </source>
</reference>
<evidence type="ECO:0000313" key="6">
    <source>
        <dbReference type="Proteomes" id="UP000247565"/>
    </source>
</evidence>
<dbReference type="GO" id="GO:0103068">
    <property type="term" value="F:leukotriene C4 gamma-glutamyl transferase activity"/>
    <property type="evidence" value="ECO:0007669"/>
    <property type="project" value="UniProtKB-EC"/>
</dbReference>
<dbReference type="PANTHER" id="PTHR11686:SF54">
    <property type="entry name" value="GLUTATHIONE HYDROLASE 7"/>
    <property type="match status" value="1"/>
</dbReference>
<organism evidence="5 6">
    <name type="scientific">Commensalibacter melissae</name>
    <dbReference type="NCBI Taxonomy" id="2070537"/>
    <lineage>
        <taxon>Bacteria</taxon>
        <taxon>Pseudomonadati</taxon>
        <taxon>Pseudomonadota</taxon>
        <taxon>Alphaproteobacteria</taxon>
        <taxon>Acetobacterales</taxon>
        <taxon>Acetobacteraceae</taxon>
    </lineage>
</organism>
<comment type="catalytic activity">
    <reaction evidence="1">
        <text>an S-substituted glutathione + H2O = an S-substituted L-cysteinylglycine + L-glutamate</text>
        <dbReference type="Rhea" id="RHEA:59468"/>
        <dbReference type="ChEBI" id="CHEBI:15377"/>
        <dbReference type="ChEBI" id="CHEBI:29985"/>
        <dbReference type="ChEBI" id="CHEBI:90779"/>
        <dbReference type="ChEBI" id="CHEBI:143103"/>
        <dbReference type="EC" id="3.4.19.13"/>
    </reaction>
</comment>
<gene>
    <name evidence="5" type="ORF">DK869_03010</name>
</gene>
<dbReference type="InterPro" id="IPR029055">
    <property type="entry name" value="Ntn_hydrolases_N"/>
</dbReference>
<comment type="catalytic activity">
    <reaction evidence="2">
        <text>glutathione + H2O = L-cysteinylglycine + L-glutamate</text>
        <dbReference type="Rhea" id="RHEA:28807"/>
        <dbReference type="ChEBI" id="CHEBI:15377"/>
        <dbReference type="ChEBI" id="CHEBI:29985"/>
        <dbReference type="ChEBI" id="CHEBI:57925"/>
        <dbReference type="ChEBI" id="CHEBI:61694"/>
        <dbReference type="EC" id="3.4.19.13"/>
    </reaction>
</comment>
<dbReference type="OrthoDB" id="9781342at2"/>
<evidence type="ECO:0000313" key="5">
    <source>
        <dbReference type="EMBL" id="PXZ02108.1"/>
    </source>
</evidence>
<comment type="catalytic activity">
    <reaction evidence="3">
        <text>an N-terminal (5-L-glutamyl)-[peptide] + an alpha-amino acid = 5-L-glutamyl amino acid + an N-terminal L-alpha-aminoacyl-[peptide]</text>
        <dbReference type="Rhea" id="RHEA:23904"/>
        <dbReference type="Rhea" id="RHEA-COMP:9780"/>
        <dbReference type="Rhea" id="RHEA-COMP:9795"/>
        <dbReference type="ChEBI" id="CHEBI:77644"/>
        <dbReference type="ChEBI" id="CHEBI:78597"/>
        <dbReference type="ChEBI" id="CHEBI:78599"/>
        <dbReference type="ChEBI" id="CHEBI:78608"/>
        <dbReference type="EC" id="2.3.2.2"/>
    </reaction>
</comment>
<dbReference type="EMBL" id="QGLT01000001">
    <property type="protein sequence ID" value="PXZ02108.1"/>
    <property type="molecule type" value="Genomic_DNA"/>
</dbReference>
<comment type="caution">
    <text evidence="5">The sequence shown here is derived from an EMBL/GenBank/DDBJ whole genome shotgun (WGS) entry which is preliminary data.</text>
</comment>
<dbReference type="GO" id="GO:0036374">
    <property type="term" value="F:glutathione hydrolase activity"/>
    <property type="evidence" value="ECO:0007669"/>
    <property type="project" value="UniProtKB-EC"/>
</dbReference>
<dbReference type="GO" id="GO:0006751">
    <property type="term" value="P:glutathione catabolic process"/>
    <property type="evidence" value="ECO:0007669"/>
    <property type="project" value="InterPro"/>
</dbReference>
<dbReference type="InterPro" id="IPR000101">
    <property type="entry name" value="GGT_peptidase"/>
</dbReference>
<dbReference type="PANTHER" id="PTHR11686">
    <property type="entry name" value="GAMMA GLUTAMYL TRANSPEPTIDASE"/>
    <property type="match status" value="1"/>
</dbReference>
<dbReference type="PRINTS" id="PR01210">
    <property type="entry name" value="GGTRANSPTASE"/>
</dbReference>
<evidence type="ECO:0000256" key="3">
    <source>
        <dbReference type="ARBA" id="ARBA00047417"/>
    </source>
</evidence>
<name>A0A318NEW2_9PROT</name>
<dbReference type="GO" id="GO:0005886">
    <property type="term" value="C:plasma membrane"/>
    <property type="evidence" value="ECO:0007669"/>
    <property type="project" value="TreeGrafter"/>
</dbReference>
<dbReference type="AlphaFoldDB" id="A0A318NEW2"/>
<protein>
    <submittedName>
        <fullName evidence="5">Gamma-glutamyltranspeptidase</fullName>
    </submittedName>
</protein>
<evidence type="ECO:0000256" key="1">
    <source>
        <dbReference type="ARBA" id="ARBA00001049"/>
    </source>
</evidence>
<evidence type="ECO:0000256" key="2">
    <source>
        <dbReference type="ARBA" id="ARBA00001089"/>
    </source>
</evidence>
<accession>A0A318NEW2</accession>
<feature type="binding site" evidence="4">
    <location>
        <begin position="304"/>
        <end position="306"/>
    </location>
    <ligand>
        <name>L-glutamate</name>
        <dbReference type="ChEBI" id="CHEBI:29985"/>
    </ligand>
</feature>
<evidence type="ECO:0000256" key="4">
    <source>
        <dbReference type="PIRSR" id="PIRSR600101-2"/>
    </source>
</evidence>
<sequence length="423" mass="43894">MLARDILIRGGNAADAATALGMALTVTLPSRASLGGGGACLAYHPGQPAQSIIFLPQAGRKPSSNSDRPAAIPMMARGLYLLQASYGKSDINDILRLVGNLAGNGAPVSDTLASDLAAVQQPLFEDSAMQRAFTNANGLPLKAGDILYQPRLKIIYDRLISAGIADLYIGSLARSYALGSQIAGGGLYNEDFRNALAVQTSALSLTQGQNITYFLSPPADGGLGMAMAMHNGQNMDNVAQGTVAKWRAENSSTYLKSSIEGMTKKAQDWLDNGKAGTGSLPALPASTSFVVVDRDGGAVSCALTMNNLFGTGRISGTTGIVMAASPRQLPPPLLTGSISTYKQRFIAGVSASGQNDAAQEAAVTMNSFLNKQGNKREKGVSLPNSSGSKGRVNAVYCSDGLPGNDRQCHAYTDPNGMGLAISR</sequence>
<proteinExistence type="predicted"/>
<dbReference type="SUPFAM" id="SSF56235">
    <property type="entry name" value="N-terminal nucleophile aminohydrolases (Ntn hydrolases)"/>
    <property type="match status" value="1"/>
</dbReference>
<dbReference type="Proteomes" id="UP000247565">
    <property type="component" value="Unassembled WGS sequence"/>
</dbReference>
<dbReference type="InterPro" id="IPR043137">
    <property type="entry name" value="GGT_ssub_C"/>
</dbReference>
<dbReference type="Gene3D" id="3.60.20.40">
    <property type="match status" value="1"/>
</dbReference>